<dbReference type="SUPFAM" id="SSF53335">
    <property type="entry name" value="S-adenosyl-L-methionine-dependent methyltransferases"/>
    <property type="match status" value="1"/>
</dbReference>
<dbReference type="HAMAP" id="MF_00735">
    <property type="entry name" value="Methyltr_PrmA"/>
    <property type="match status" value="1"/>
</dbReference>
<evidence type="ECO:0000256" key="5">
    <source>
        <dbReference type="ARBA" id="ARBA00022691"/>
    </source>
</evidence>
<dbReference type="KEGG" id="ntd:EGO55_00120"/>
<comment type="subcellular location">
    <subcellularLocation>
        <location evidence="6">Cytoplasm</location>
    </subcellularLocation>
</comment>
<keyword evidence="3 6" id="KW-0489">Methyltransferase</keyword>
<dbReference type="GO" id="GO:0005840">
    <property type="term" value="C:ribosome"/>
    <property type="evidence" value="ECO:0007669"/>
    <property type="project" value="UniProtKB-KW"/>
</dbReference>
<comment type="catalytic activity">
    <reaction evidence="6">
        <text>L-lysyl-[protein] + 3 S-adenosyl-L-methionine = N(6),N(6),N(6)-trimethyl-L-lysyl-[protein] + 3 S-adenosyl-L-homocysteine + 3 H(+)</text>
        <dbReference type="Rhea" id="RHEA:54192"/>
        <dbReference type="Rhea" id="RHEA-COMP:9752"/>
        <dbReference type="Rhea" id="RHEA-COMP:13826"/>
        <dbReference type="ChEBI" id="CHEBI:15378"/>
        <dbReference type="ChEBI" id="CHEBI:29969"/>
        <dbReference type="ChEBI" id="CHEBI:57856"/>
        <dbReference type="ChEBI" id="CHEBI:59789"/>
        <dbReference type="ChEBI" id="CHEBI:61961"/>
    </reaction>
</comment>
<dbReference type="GO" id="GO:0032259">
    <property type="term" value="P:methylation"/>
    <property type="evidence" value="ECO:0007669"/>
    <property type="project" value="UniProtKB-KW"/>
</dbReference>
<dbReference type="InterPro" id="IPR004498">
    <property type="entry name" value="Ribosomal_PrmA_MeTrfase"/>
</dbReference>
<dbReference type="OrthoDB" id="9785995at2"/>
<feature type="binding site" evidence="6">
    <location>
        <position position="236"/>
    </location>
    <ligand>
        <name>S-adenosyl-L-methionine</name>
        <dbReference type="ChEBI" id="CHEBI:59789"/>
    </ligand>
</feature>
<keyword evidence="5 6" id="KW-0949">S-adenosyl-L-methionine</keyword>
<feature type="binding site" evidence="6">
    <location>
        <position position="184"/>
    </location>
    <ligand>
        <name>S-adenosyl-L-methionine</name>
        <dbReference type="ChEBI" id="CHEBI:59789"/>
    </ligand>
</feature>
<evidence type="ECO:0000256" key="2">
    <source>
        <dbReference type="ARBA" id="ARBA00022490"/>
    </source>
</evidence>
<reference evidence="7 8" key="1">
    <citation type="submission" date="2013-09" db="EMBL/GenBank/DDBJ databases">
        <title>Whole genome shotgun sequence of Novosphingobium tardaugens NBRC 16725.</title>
        <authorList>
            <person name="Isaki S."/>
            <person name="Hosoyama A."/>
            <person name="Tsuchikane K."/>
            <person name="Katsumata H."/>
            <person name="Ando Y."/>
            <person name="Yamazaki S."/>
            <person name="Fujita N."/>
        </authorList>
    </citation>
    <scope>NUCLEOTIDE SEQUENCE [LARGE SCALE GENOMIC DNA]</scope>
    <source>
        <strain evidence="7 8">NBRC 16725</strain>
    </source>
</reference>
<dbReference type="RefSeq" id="WP_021688944.1">
    <property type="nucleotide sequence ID" value="NZ_BASZ01000002.1"/>
</dbReference>
<dbReference type="Gene3D" id="3.40.50.150">
    <property type="entry name" value="Vaccinia Virus protein VP39"/>
    <property type="match status" value="1"/>
</dbReference>
<evidence type="ECO:0000256" key="3">
    <source>
        <dbReference type="ARBA" id="ARBA00022603"/>
    </source>
</evidence>
<comment type="similarity">
    <text evidence="1 6">Belongs to the methyltransferase superfamily. PrmA family.</text>
</comment>
<evidence type="ECO:0000313" key="8">
    <source>
        <dbReference type="Proteomes" id="UP000016568"/>
    </source>
</evidence>
<organism evidence="7 8">
    <name type="scientific">Caenibius tardaugens NBRC 16725</name>
    <dbReference type="NCBI Taxonomy" id="1219035"/>
    <lineage>
        <taxon>Bacteria</taxon>
        <taxon>Pseudomonadati</taxon>
        <taxon>Pseudomonadota</taxon>
        <taxon>Alphaproteobacteria</taxon>
        <taxon>Sphingomonadales</taxon>
        <taxon>Erythrobacteraceae</taxon>
        <taxon>Caenibius</taxon>
    </lineage>
</organism>
<dbReference type="AlphaFoldDB" id="U2YIS6"/>
<gene>
    <name evidence="6 7" type="primary">prmA</name>
    <name evidence="7" type="ORF">NT2_02_01200</name>
</gene>
<evidence type="ECO:0000256" key="4">
    <source>
        <dbReference type="ARBA" id="ARBA00022679"/>
    </source>
</evidence>
<dbReference type="InterPro" id="IPR050078">
    <property type="entry name" value="Ribosomal_L11_MeTrfase_PrmA"/>
</dbReference>
<sequence>MTDTWKITALAPREIIQSALVAHEEALDWDPDIVLSGSEIAENRPEEWQLEAWLPRKPLKADKAALTALFAAGAPKLQIEKLPPQDWVTLSQEGVPPIRAGRFHVRTPEHPQTDEHGVVNFAIPASQAFGTGQHETTAGCLTMLDAMKKRGMIVRNLVDIGTGTGLLAFAGLNLWPRALATASDIDMVCADVVSDNAALNGVRMGAGPNALTMVIADGMADPVLQSRAPYDLLIANILAGPLVELATDFGRAVVPGGSILLSGLLTTQEDQVRRAYARAGMRLSARLTNGDWSILWLRKRPVSRSHASRPRHLPEWSRSW</sequence>
<evidence type="ECO:0000256" key="1">
    <source>
        <dbReference type="ARBA" id="ARBA00009741"/>
    </source>
</evidence>
<dbReference type="eggNOG" id="COG2264">
    <property type="taxonomic scope" value="Bacteria"/>
</dbReference>
<keyword evidence="8" id="KW-1185">Reference proteome</keyword>
<dbReference type="CDD" id="cd02440">
    <property type="entry name" value="AdoMet_MTases"/>
    <property type="match status" value="1"/>
</dbReference>
<dbReference type="PANTHER" id="PTHR43648">
    <property type="entry name" value="ELECTRON TRANSFER FLAVOPROTEIN BETA SUBUNIT LYSINE METHYLTRANSFERASE"/>
    <property type="match status" value="1"/>
</dbReference>
<dbReference type="PANTHER" id="PTHR43648:SF1">
    <property type="entry name" value="ELECTRON TRANSFER FLAVOPROTEIN BETA SUBUNIT LYSINE METHYLTRANSFERASE"/>
    <property type="match status" value="1"/>
</dbReference>
<evidence type="ECO:0000256" key="6">
    <source>
        <dbReference type="HAMAP-Rule" id="MF_00735"/>
    </source>
</evidence>
<dbReference type="EMBL" id="BASZ01000002">
    <property type="protein sequence ID" value="GAD48037.1"/>
    <property type="molecule type" value="Genomic_DNA"/>
</dbReference>
<protein>
    <recommendedName>
        <fullName evidence="6">Ribosomal protein L11 methyltransferase</fullName>
        <shortName evidence="6">L11 Mtase</shortName>
        <ecNumber evidence="6">2.1.1.-</ecNumber>
    </recommendedName>
</protein>
<keyword evidence="7" id="KW-0689">Ribosomal protein</keyword>
<keyword evidence="4 6" id="KW-0808">Transferase</keyword>
<dbReference type="EC" id="2.1.1.-" evidence="6"/>
<comment type="function">
    <text evidence="6">Methylates ribosomal protein L11.</text>
</comment>
<keyword evidence="2 6" id="KW-0963">Cytoplasm</keyword>
<dbReference type="Pfam" id="PF06325">
    <property type="entry name" value="PrmA"/>
    <property type="match status" value="1"/>
</dbReference>
<name>U2YIS6_9SPHN</name>
<proteinExistence type="inferred from homology"/>
<comment type="caution">
    <text evidence="7">The sequence shown here is derived from an EMBL/GenBank/DDBJ whole genome shotgun (WGS) entry which is preliminary data.</text>
</comment>
<evidence type="ECO:0000313" key="7">
    <source>
        <dbReference type="EMBL" id="GAD48037.1"/>
    </source>
</evidence>
<keyword evidence="7" id="KW-0687">Ribonucleoprotein</keyword>
<dbReference type="Proteomes" id="UP000016568">
    <property type="component" value="Unassembled WGS sequence"/>
</dbReference>
<feature type="binding site" evidence="6">
    <location>
        <position position="137"/>
    </location>
    <ligand>
        <name>S-adenosyl-L-methionine</name>
        <dbReference type="ChEBI" id="CHEBI:59789"/>
    </ligand>
</feature>
<dbReference type="GO" id="GO:0005737">
    <property type="term" value="C:cytoplasm"/>
    <property type="evidence" value="ECO:0007669"/>
    <property type="project" value="UniProtKB-SubCell"/>
</dbReference>
<feature type="binding site" evidence="6">
    <location>
        <position position="161"/>
    </location>
    <ligand>
        <name>S-adenosyl-L-methionine</name>
        <dbReference type="ChEBI" id="CHEBI:59789"/>
    </ligand>
</feature>
<accession>U2YIS6</accession>
<dbReference type="GO" id="GO:0008276">
    <property type="term" value="F:protein methyltransferase activity"/>
    <property type="evidence" value="ECO:0007669"/>
    <property type="project" value="UniProtKB-UniRule"/>
</dbReference>
<dbReference type="InterPro" id="IPR029063">
    <property type="entry name" value="SAM-dependent_MTases_sf"/>
</dbReference>